<evidence type="ECO:0000259" key="6">
    <source>
        <dbReference type="Pfam" id="PF21530"/>
    </source>
</evidence>
<keyword evidence="1" id="KW-0227">DNA damage</keyword>
<comment type="similarity">
    <text evidence="1">Belongs to the helicase family.</text>
</comment>
<feature type="region of interest" description="Disordered" evidence="2">
    <location>
        <begin position="1"/>
        <end position="39"/>
    </location>
</feature>
<name>A0ABM3RGL2_SPIOL</name>
<reference evidence="7" key="1">
    <citation type="journal article" date="2021" name="Nat. Commun.">
        <title>Genomic analyses provide insights into spinach domestication and the genetic basis of agronomic traits.</title>
        <authorList>
            <person name="Cai X."/>
            <person name="Sun X."/>
            <person name="Xu C."/>
            <person name="Sun H."/>
            <person name="Wang X."/>
            <person name="Ge C."/>
            <person name="Zhang Z."/>
            <person name="Wang Q."/>
            <person name="Fei Z."/>
            <person name="Jiao C."/>
            <person name="Wang Q."/>
        </authorList>
    </citation>
    <scope>NUCLEOTIDE SEQUENCE [LARGE SCALE GENOMIC DNA]</scope>
    <source>
        <strain evidence="7">cv. Varoflay</strain>
    </source>
</reference>
<keyword evidence="1" id="KW-0378">Hydrolase</keyword>
<dbReference type="Gene3D" id="3.40.50.300">
    <property type="entry name" value="P-loop containing nucleotide triphosphate hydrolases"/>
    <property type="match status" value="1"/>
</dbReference>
<dbReference type="PANTHER" id="PTHR10492:SF94">
    <property type="entry name" value="ATP-DEPENDENT DNA HELICASE"/>
    <property type="match status" value="1"/>
</dbReference>
<reference evidence="8" key="2">
    <citation type="submission" date="2025-08" db="UniProtKB">
        <authorList>
            <consortium name="RefSeq"/>
        </authorList>
    </citation>
    <scope>IDENTIFICATION</scope>
    <source>
        <tissue evidence="8">Leaf</tissue>
    </source>
</reference>
<dbReference type="Proteomes" id="UP000813463">
    <property type="component" value="Chromosome 3"/>
</dbReference>
<keyword evidence="1" id="KW-0234">DNA repair</keyword>
<comment type="cofactor">
    <cofactor evidence="1">
        <name>Mg(2+)</name>
        <dbReference type="ChEBI" id="CHEBI:18420"/>
    </cofactor>
</comment>
<organism evidence="7 8">
    <name type="scientific">Spinacia oleracea</name>
    <name type="common">Spinach</name>
    <dbReference type="NCBI Taxonomy" id="3562"/>
    <lineage>
        <taxon>Eukaryota</taxon>
        <taxon>Viridiplantae</taxon>
        <taxon>Streptophyta</taxon>
        <taxon>Embryophyta</taxon>
        <taxon>Tracheophyta</taxon>
        <taxon>Spermatophyta</taxon>
        <taxon>Magnoliopsida</taxon>
        <taxon>eudicotyledons</taxon>
        <taxon>Gunneridae</taxon>
        <taxon>Pentapetalae</taxon>
        <taxon>Caryophyllales</taxon>
        <taxon>Chenopodiaceae</taxon>
        <taxon>Chenopodioideae</taxon>
        <taxon>Anserineae</taxon>
        <taxon>Spinacia</taxon>
    </lineage>
</organism>
<evidence type="ECO:0000313" key="8">
    <source>
        <dbReference type="RefSeq" id="XP_056694751.1"/>
    </source>
</evidence>
<dbReference type="SUPFAM" id="SSF50249">
    <property type="entry name" value="Nucleic acid-binding proteins"/>
    <property type="match status" value="3"/>
</dbReference>
<evidence type="ECO:0000313" key="7">
    <source>
        <dbReference type="Proteomes" id="UP000813463"/>
    </source>
</evidence>
<accession>A0ABM3RGL2</accession>
<feature type="domain" description="Helitron helicase-like" evidence="5">
    <location>
        <begin position="496"/>
        <end position="677"/>
    </location>
</feature>
<evidence type="ECO:0000259" key="4">
    <source>
        <dbReference type="Pfam" id="PF08646"/>
    </source>
</evidence>
<dbReference type="InterPro" id="IPR010285">
    <property type="entry name" value="DNA_helicase_pif1-like_DEAD"/>
</dbReference>
<keyword evidence="1" id="KW-0233">DNA recombination</keyword>
<dbReference type="EC" id="5.6.2.3" evidence="1"/>
<dbReference type="RefSeq" id="XP_056694751.1">
    <property type="nucleotide sequence ID" value="XM_056838773.1"/>
</dbReference>
<dbReference type="Gene3D" id="2.40.50.140">
    <property type="entry name" value="Nucleic acid-binding proteins"/>
    <property type="match status" value="3"/>
</dbReference>
<proteinExistence type="inferred from homology"/>
<evidence type="ECO:0000259" key="5">
    <source>
        <dbReference type="Pfam" id="PF14214"/>
    </source>
</evidence>
<protein>
    <recommendedName>
        <fullName evidence="1">ATP-dependent DNA helicase</fullName>
        <ecNumber evidence="1">5.6.2.3</ecNumber>
    </recommendedName>
</protein>
<gene>
    <name evidence="8" type="primary">LOC110799440</name>
</gene>
<dbReference type="InterPro" id="IPR027417">
    <property type="entry name" value="P-loop_NTPase"/>
</dbReference>
<dbReference type="InterPro" id="IPR013955">
    <property type="entry name" value="Rep_factor-A_C"/>
</dbReference>
<dbReference type="SUPFAM" id="SSF52540">
    <property type="entry name" value="P-loop containing nucleoside triphosphate hydrolases"/>
    <property type="match status" value="2"/>
</dbReference>
<dbReference type="CDD" id="cd18809">
    <property type="entry name" value="SF1_C_RecD"/>
    <property type="match status" value="1"/>
</dbReference>
<keyword evidence="1" id="KW-0347">Helicase</keyword>
<keyword evidence="7" id="KW-1185">Reference proteome</keyword>
<dbReference type="GeneID" id="110799440"/>
<evidence type="ECO:0000256" key="2">
    <source>
        <dbReference type="SAM" id="MobiDB-lite"/>
    </source>
</evidence>
<keyword evidence="1" id="KW-0547">Nucleotide-binding</keyword>
<dbReference type="Pfam" id="PF05970">
    <property type="entry name" value="PIF1"/>
    <property type="match status" value="1"/>
</dbReference>
<comment type="catalytic activity">
    <reaction evidence="1">
        <text>ATP + H2O = ADP + phosphate + H(+)</text>
        <dbReference type="Rhea" id="RHEA:13065"/>
        <dbReference type="ChEBI" id="CHEBI:15377"/>
        <dbReference type="ChEBI" id="CHEBI:15378"/>
        <dbReference type="ChEBI" id="CHEBI:30616"/>
        <dbReference type="ChEBI" id="CHEBI:43474"/>
        <dbReference type="ChEBI" id="CHEBI:456216"/>
        <dbReference type="EC" id="5.6.2.3"/>
    </reaction>
</comment>
<sequence>MDENGDQCMQDQRSIWRDKKRQQRKSLTPEQRDRQNAKRRLSYACENQSDVIATPESQPQTPCSEGPVIVTNTPNTLGVRRAMADITNRAHNVTTGCERRELQPIDELRLLDTRANLENRFFSVGESSAPTVTIPDPTSNSSGMPNRFFCVGESSTTNARITYPTSDDVELPRFVEAENEIRMPGILFNVGESRAIDTNNISNPISDDIRVWKVGRTGYRNCARNYQESQGVPIFSLPPMKTCPHCQARLFHCESPELCCLSGKVNLPDFPLSSDMLDLYSDQSEYGAHFRQNIRKYNHVFSFTSMGVHLDDELANARQGVYTFRAQGSIYHRIGGFLPLNEGDRPRFLQLYIYDTEHENENRAAENSSLRLDVIDRIKNILNAHNPFVHNLRHLAQRSDLSDCKFVIKEQPTNKHQYSMPTASQVAAVVVGGDDISNLKDRDIMVESVTGQISYIKDTAGYYDPLQYPLLFPYGSYGWDLNSRSSTGKKLTCREFYAYMFQMRQHLDSLILRGGRLLQQFVVDNCVKMQANNLRWIALNQDKIRADLYKGLEDSLHAGEHNTENVGRRTILPSSFVGSPRDMHQRYQDAMALVHKFGKPDIFLTMTCNPSWPEIQSELLAGQVPNDRPDLLTRVFHAKLEELKKDVLERGVLGTVVAYVYVIEFQKRGLPHVHMLLILDQNDKLTTPDDFDKIVRAVIPDEQQEPKLYKAVLKHMIHGPCGVLNHKSPCMKQGSCKKGFPKEFSNDTKQGNDSYPLYRRPQDRPAVPLRENSRVRVDNRWVVPYNPFLLLKYDCHINIEICSSIKCVKYLYKYIHKGSDRVSMEVHNGDEIAQYVDARWICAPEAMWKLYKFPMTRICPAVDRLQVHLPNMHQVKFEGNQQISSVLANPRNSKTMLTEFFKMNSVDPNARKYLYREFPEHYRWLTSSREWQKRKSTQRVMGRLYVASPLEGERFYLRMLLNHVRERTSFEHLRTINGVTHPTFRAAAEALGLIENDESIRQCLLEACSVRMPSALRRLFATILVYCQPTGLRALWDEFFPYMVEDYPASNTTSNYVFLTNKLLQDIDRLLRPLRKRISDYTELPSLPECTDDIDELPSIMEEYFSVPVPDEDLACVGTLNSDQQVAYDTIMNAVISKAGCSFFVDGPGGTGKTFLYKALLATVQSRGEIAIPTATSGIAATLLHQGRTSHSTFQLPLNPDSSSTCSFTKRSKTAILLKNSAIIVWDEAPMTHRYQFEAVDRSLKDLMGNDLPFGGKIIVFGGDFRQVLPVVRNGTRAQMIDASFVRSPMWRHIRILRLRENMRSIDDNGFANFLLSVGNGNEPTVSDQMIRLPTAMIIPTVADSSIEALIDQVFPNLSEHVGDGNFIVERAIITPLNEDADRINNKVVEKFLGEGKTYYSFDSVPEDKRNLYQQEFLNSISASGLPPHALTLKPGVPLMLLRNIDPKHGLCNGTRLLCHSLKDNFIDAEILTGHSRGNRVFLPRIPLKTAEDIKLPFEMVRKQFPVKLSFALTINKSQGQTIPHVGIFLPDHVFSHGQLYVALSRGISENTTKIVVEKGKVQGCEGIFTKNIVMTEYHYPTFEHLYPSGVQRYDVRARLIRNYDIFNYNHKGTTKQTWKMIFVDVEGQAIQCNIFGPAIEKFIGRFQEGFIYILLAVQVIYIFAEGKNKIVPNWKQMIIKEETNVIREEEDDISIPSFHYNLVQLNRLSCHIDCTDRVYDAMGLVLYVSPVENIGVDSFKRDVAIMDTTWTVIKLTLWNDFVHVLDENLNHVDVAPIIVACGLHVKSFYGTYLSTGYHTRVYVNPVNEKTTSLSTWYKSEKLAKIRRDWFRSSTFSLKSSIDISNTPRIRLSQFPSVRKVQYCRVVAYACRVDSVDNIIYEACNRCLKKVVIFQGLQKCQSCNLTNTVTIPRLLLRLTIFDKSGNLKVTILHDLAQHLLGCLATEIKSVLQQPNGRNRVMEKVFACFGNRAFSWVLHPPIGDFNPEHSYTVGYVLHVDWAEECMWLNKYIASKKRK</sequence>
<feature type="domain" description="DNA helicase Pif1-like DEAD-box helicase" evidence="3">
    <location>
        <begin position="1120"/>
        <end position="1326"/>
    </location>
</feature>
<feature type="domain" description="DNA helicase Pif1-like 2B" evidence="6">
    <location>
        <begin position="1416"/>
        <end position="1459"/>
    </location>
</feature>
<dbReference type="PANTHER" id="PTHR10492">
    <property type="match status" value="1"/>
</dbReference>
<evidence type="ECO:0000259" key="3">
    <source>
        <dbReference type="Pfam" id="PF05970"/>
    </source>
</evidence>
<feature type="domain" description="Replication factor A C-terminal" evidence="4">
    <location>
        <begin position="1866"/>
        <end position="2004"/>
    </location>
</feature>
<dbReference type="InterPro" id="IPR049163">
    <property type="entry name" value="Pif1-like_2B_dom"/>
</dbReference>
<dbReference type="Pfam" id="PF08646">
    <property type="entry name" value="Rep_fac-A_C"/>
    <property type="match status" value="1"/>
</dbReference>
<evidence type="ECO:0000256" key="1">
    <source>
        <dbReference type="RuleBase" id="RU363044"/>
    </source>
</evidence>
<keyword evidence="1" id="KW-0067">ATP-binding</keyword>
<dbReference type="InterPro" id="IPR025476">
    <property type="entry name" value="Helitron_helicase-like"/>
</dbReference>
<dbReference type="Pfam" id="PF21530">
    <property type="entry name" value="Pif1_2B_dom"/>
    <property type="match status" value="1"/>
</dbReference>
<dbReference type="Pfam" id="PF14214">
    <property type="entry name" value="Helitron_like_N"/>
    <property type="match status" value="1"/>
</dbReference>
<dbReference type="InterPro" id="IPR012340">
    <property type="entry name" value="NA-bd_OB-fold"/>
</dbReference>